<proteinExistence type="predicted"/>
<dbReference type="InterPro" id="IPR008620">
    <property type="entry name" value="FixH"/>
</dbReference>
<accession>A0A1H3RBV9</accession>
<organism evidence="4 5">
    <name type="scientific">Delftia lacustris</name>
    <dbReference type="NCBI Taxonomy" id="558537"/>
    <lineage>
        <taxon>Bacteria</taxon>
        <taxon>Pseudomonadati</taxon>
        <taxon>Pseudomonadota</taxon>
        <taxon>Betaproteobacteria</taxon>
        <taxon>Burkholderiales</taxon>
        <taxon>Comamonadaceae</taxon>
        <taxon>Delftia</taxon>
    </lineage>
</organism>
<dbReference type="AlphaFoldDB" id="A0A1H3RBV9"/>
<dbReference type="EMBL" id="FNPE01000015">
    <property type="protein sequence ID" value="SDZ23013.1"/>
    <property type="molecule type" value="Genomic_DNA"/>
</dbReference>
<dbReference type="GeneID" id="94693540"/>
<feature type="transmembrane region" description="Helical" evidence="2">
    <location>
        <begin position="27"/>
        <end position="51"/>
    </location>
</feature>
<dbReference type="Pfam" id="PF05751">
    <property type="entry name" value="FixH"/>
    <property type="match status" value="1"/>
</dbReference>
<evidence type="ECO:0000256" key="1">
    <source>
        <dbReference type="SAM" id="MobiDB-lite"/>
    </source>
</evidence>
<dbReference type="EMBL" id="CP065748">
    <property type="protein sequence ID" value="QPS83427.1"/>
    <property type="molecule type" value="Genomic_DNA"/>
</dbReference>
<evidence type="ECO:0000313" key="6">
    <source>
        <dbReference type="Proteomes" id="UP000595064"/>
    </source>
</evidence>
<dbReference type="KEGG" id="dla:I6G47_10325"/>
<evidence type="ECO:0000313" key="3">
    <source>
        <dbReference type="EMBL" id="QPS83427.1"/>
    </source>
</evidence>
<evidence type="ECO:0000313" key="4">
    <source>
        <dbReference type="EMBL" id="SDZ23013.1"/>
    </source>
</evidence>
<evidence type="ECO:0000256" key="2">
    <source>
        <dbReference type="SAM" id="Phobius"/>
    </source>
</evidence>
<dbReference type="Proteomes" id="UP000183417">
    <property type="component" value="Unassembled WGS sequence"/>
</dbReference>
<dbReference type="Proteomes" id="UP000595064">
    <property type="component" value="Chromosome"/>
</dbReference>
<name>A0A1H3RBV9_9BURK</name>
<keyword evidence="2" id="KW-1133">Transmembrane helix</keyword>
<reference evidence="3 6" key="2">
    <citation type="submission" date="2020-12" db="EMBL/GenBank/DDBJ databases">
        <title>FDA dAtabase for Regulatory Grade micrObial Sequences (FDA-ARGOS): Supporting development and validation of Infectious Disease Dx tests.</title>
        <authorList>
            <person name="Sproer C."/>
            <person name="Gronow S."/>
            <person name="Severitt S."/>
            <person name="Schroder I."/>
            <person name="Tallon L."/>
            <person name="Sadzewicz L."/>
            <person name="Zhao X."/>
            <person name="Boylan J."/>
            <person name="Ott S."/>
            <person name="Bowen H."/>
            <person name="Vavikolanu K."/>
            <person name="Mehta A."/>
            <person name="Aluvathingal J."/>
            <person name="Nadendla S."/>
            <person name="Lowell S."/>
            <person name="Myers T."/>
            <person name="Yan Y."/>
            <person name="Sichtig H."/>
        </authorList>
    </citation>
    <scope>NUCLEOTIDE SEQUENCE [LARGE SCALE GENOMIC DNA]</scope>
    <source>
        <strain evidence="3 6">FDAARGOS_890</strain>
    </source>
</reference>
<gene>
    <name evidence="3" type="ORF">I6G47_10325</name>
    <name evidence="4" type="ORF">SAMN05421547_11551</name>
</gene>
<protein>
    <submittedName>
        <fullName evidence="3">FixH family protein</fullName>
    </submittedName>
</protein>
<dbReference type="RefSeq" id="WP_016445203.1">
    <property type="nucleotide sequence ID" value="NZ_AP025556.1"/>
</dbReference>
<keyword evidence="6" id="KW-1185">Reference proteome</keyword>
<keyword evidence="2" id="KW-0472">Membrane</keyword>
<feature type="region of interest" description="Disordered" evidence="1">
    <location>
        <begin position="81"/>
        <end position="104"/>
    </location>
</feature>
<evidence type="ECO:0000313" key="5">
    <source>
        <dbReference type="Proteomes" id="UP000183417"/>
    </source>
</evidence>
<reference evidence="4 5" key="1">
    <citation type="submission" date="2016-10" db="EMBL/GenBank/DDBJ databases">
        <authorList>
            <person name="de Groot N.N."/>
        </authorList>
    </citation>
    <scope>NUCLEOTIDE SEQUENCE [LARGE SCALE GENOMIC DNA]</scope>
    <source>
        <strain evidence="4 5">LMG 24775</strain>
    </source>
</reference>
<sequence>MSSSPAVSAPATAPSHPDAGKPWWKFAHVWLVVAGPAAVVVAGVVTAVIAINGADPVIDPDYYRNGITINERADGVREVPKSLAPAVTGRNHAATPAQDHPTDR</sequence>
<keyword evidence="2" id="KW-0812">Transmembrane</keyword>